<dbReference type="Gramene" id="EFJ14847">
    <property type="protein sequence ID" value="EFJ14847"/>
    <property type="gene ID" value="SELMODRAFT_423074"/>
</dbReference>
<protein>
    <submittedName>
        <fullName evidence="3">Uncharacterized protein</fullName>
    </submittedName>
</protein>
<gene>
    <name evidence="3" type="ORF">SELMODRAFT_423074</name>
</gene>
<dbReference type="PRINTS" id="PR00633">
    <property type="entry name" value="RCCNDNSATION"/>
</dbReference>
<sequence length="506" mass="55721">MAAGGGDLIQQSLCPSFSNRLIQRMRALTDLYSKAYIKQRCAFLLEKTSSFLAFAKAEKELVSRLLHLACLGSIALYREGQAPAGKCWSDLRALPFGALCRAGCFVWGKGDGGRLGIDTEFNQYKPYVNIRIKRVQMASAGGLHNIALTEVGNVYTWGHGAVDALGHGSYERELIVGRPVERQDSSRELYTWGRDEGEGRLGHGNPDIMDEGALSRPTKVQALDVPIASVYCGGFFTMALTKSGQLWSWGEDGKVIAWGYGGNGQEKNRLRPQPLPSILQEKDLRPELPWSATPIPQRVEQDQEILRLVGDARQHRRLHQVLDADWNAVQLPANGLSVLVRESNVNVGTGCWGSSTSPKLCVPSDVGLAVGLFGLCEGSLRGNGTRTGGIGPYKPLVEKLIWQRPRYLLLLPVTSLSAGKPPGSSHPIPKPRRSSFEELREYPQSLHPSYAAHCPKLGDPSRQELRRPLLRRGYCLLLVLCHYRWAGKYRAAPETTSFAPAVESLE</sequence>
<evidence type="ECO:0000256" key="1">
    <source>
        <dbReference type="ARBA" id="ARBA00022737"/>
    </source>
</evidence>
<accession>D8SKH2</accession>
<dbReference type="InterPro" id="IPR051210">
    <property type="entry name" value="Ub_ligase/GEF_domain"/>
</dbReference>
<dbReference type="GO" id="GO:0005739">
    <property type="term" value="C:mitochondrion"/>
    <property type="evidence" value="ECO:0000318"/>
    <property type="project" value="GO_Central"/>
</dbReference>
<dbReference type="InterPro" id="IPR000408">
    <property type="entry name" value="Reg_chr_condens"/>
</dbReference>
<evidence type="ECO:0000313" key="3">
    <source>
        <dbReference type="EMBL" id="EFJ14847.1"/>
    </source>
</evidence>
<dbReference type="SUPFAM" id="SSF50985">
    <property type="entry name" value="RCC1/BLIP-II"/>
    <property type="match status" value="1"/>
</dbReference>
<feature type="repeat" description="RCC1" evidence="2">
    <location>
        <begin position="187"/>
        <end position="243"/>
    </location>
</feature>
<dbReference type="PROSITE" id="PS50012">
    <property type="entry name" value="RCC1_3"/>
    <property type="match status" value="2"/>
</dbReference>
<organism evidence="4">
    <name type="scientific">Selaginella moellendorffii</name>
    <name type="common">Spikemoss</name>
    <dbReference type="NCBI Taxonomy" id="88036"/>
    <lineage>
        <taxon>Eukaryota</taxon>
        <taxon>Viridiplantae</taxon>
        <taxon>Streptophyta</taxon>
        <taxon>Embryophyta</taxon>
        <taxon>Tracheophyta</taxon>
        <taxon>Lycopodiopsida</taxon>
        <taxon>Selaginellales</taxon>
        <taxon>Selaginellaceae</taxon>
        <taxon>Selaginella</taxon>
    </lineage>
</organism>
<dbReference type="HOGENOM" id="CLU_539072_0_0_1"/>
<evidence type="ECO:0000256" key="2">
    <source>
        <dbReference type="PROSITE-ProRule" id="PRU00235"/>
    </source>
</evidence>
<feature type="repeat" description="RCC1" evidence="2">
    <location>
        <begin position="102"/>
        <end position="151"/>
    </location>
</feature>
<dbReference type="PANTHER" id="PTHR22870">
    <property type="entry name" value="REGULATOR OF CHROMOSOME CONDENSATION"/>
    <property type="match status" value="1"/>
</dbReference>
<keyword evidence="1" id="KW-0677">Repeat</keyword>
<dbReference type="PANTHER" id="PTHR22870:SF408">
    <property type="entry name" value="OS09G0560450 PROTEIN"/>
    <property type="match status" value="1"/>
</dbReference>
<dbReference type="GO" id="GO:0006974">
    <property type="term" value="P:DNA damage response"/>
    <property type="evidence" value="ECO:0000318"/>
    <property type="project" value="GO_Central"/>
</dbReference>
<dbReference type="GO" id="GO:0008380">
    <property type="term" value="P:RNA splicing"/>
    <property type="evidence" value="ECO:0000318"/>
    <property type="project" value="GO_Central"/>
</dbReference>
<dbReference type="InParanoid" id="D8SKH2"/>
<proteinExistence type="predicted"/>
<dbReference type="Proteomes" id="UP000001514">
    <property type="component" value="Unassembled WGS sequence"/>
</dbReference>
<dbReference type="Pfam" id="PF00415">
    <property type="entry name" value="RCC1"/>
    <property type="match status" value="2"/>
</dbReference>
<keyword evidence="4" id="KW-1185">Reference proteome</keyword>
<dbReference type="STRING" id="88036.D8SKH2"/>
<dbReference type="KEGG" id="smo:SELMODRAFT_423074"/>
<reference evidence="3 4" key="1">
    <citation type="journal article" date="2011" name="Science">
        <title>The Selaginella genome identifies genetic changes associated with the evolution of vascular plants.</title>
        <authorList>
            <person name="Banks J.A."/>
            <person name="Nishiyama T."/>
            <person name="Hasebe M."/>
            <person name="Bowman J.L."/>
            <person name="Gribskov M."/>
            <person name="dePamphilis C."/>
            <person name="Albert V.A."/>
            <person name="Aono N."/>
            <person name="Aoyama T."/>
            <person name="Ambrose B.A."/>
            <person name="Ashton N.W."/>
            <person name="Axtell M.J."/>
            <person name="Barker E."/>
            <person name="Barker M.S."/>
            <person name="Bennetzen J.L."/>
            <person name="Bonawitz N.D."/>
            <person name="Chapple C."/>
            <person name="Cheng C."/>
            <person name="Correa L.G."/>
            <person name="Dacre M."/>
            <person name="DeBarry J."/>
            <person name="Dreyer I."/>
            <person name="Elias M."/>
            <person name="Engstrom E.M."/>
            <person name="Estelle M."/>
            <person name="Feng L."/>
            <person name="Finet C."/>
            <person name="Floyd S.K."/>
            <person name="Frommer W.B."/>
            <person name="Fujita T."/>
            <person name="Gramzow L."/>
            <person name="Gutensohn M."/>
            <person name="Harholt J."/>
            <person name="Hattori M."/>
            <person name="Heyl A."/>
            <person name="Hirai T."/>
            <person name="Hiwatashi Y."/>
            <person name="Ishikawa M."/>
            <person name="Iwata M."/>
            <person name="Karol K.G."/>
            <person name="Koehler B."/>
            <person name="Kolukisaoglu U."/>
            <person name="Kubo M."/>
            <person name="Kurata T."/>
            <person name="Lalonde S."/>
            <person name="Li K."/>
            <person name="Li Y."/>
            <person name="Litt A."/>
            <person name="Lyons E."/>
            <person name="Manning G."/>
            <person name="Maruyama T."/>
            <person name="Michael T.P."/>
            <person name="Mikami K."/>
            <person name="Miyazaki S."/>
            <person name="Morinaga S."/>
            <person name="Murata T."/>
            <person name="Mueller-Roeber B."/>
            <person name="Nelson D.R."/>
            <person name="Obara M."/>
            <person name="Oguri Y."/>
            <person name="Olmstead R.G."/>
            <person name="Onodera N."/>
            <person name="Petersen B.L."/>
            <person name="Pils B."/>
            <person name="Prigge M."/>
            <person name="Rensing S.A."/>
            <person name="Riano-Pachon D.M."/>
            <person name="Roberts A.W."/>
            <person name="Sato Y."/>
            <person name="Scheller H.V."/>
            <person name="Schulz B."/>
            <person name="Schulz C."/>
            <person name="Shakirov E.V."/>
            <person name="Shibagaki N."/>
            <person name="Shinohara N."/>
            <person name="Shippen D.E."/>
            <person name="Soerensen I."/>
            <person name="Sotooka R."/>
            <person name="Sugimoto N."/>
            <person name="Sugita M."/>
            <person name="Sumikawa N."/>
            <person name="Tanurdzic M."/>
            <person name="Theissen G."/>
            <person name="Ulvskov P."/>
            <person name="Wakazuki S."/>
            <person name="Weng J.K."/>
            <person name="Willats W.W."/>
            <person name="Wipf D."/>
            <person name="Wolf P.G."/>
            <person name="Yang L."/>
            <person name="Zimmer A.D."/>
            <person name="Zhu Q."/>
            <person name="Mitros T."/>
            <person name="Hellsten U."/>
            <person name="Loque D."/>
            <person name="Otillar R."/>
            <person name="Salamov A."/>
            <person name="Schmutz J."/>
            <person name="Shapiro H."/>
            <person name="Lindquist E."/>
            <person name="Lucas S."/>
            <person name="Rokhsar D."/>
            <person name="Grigoriev I.V."/>
        </authorList>
    </citation>
    <scope>NUCLEOTIDE SEQUENCE [LARGE SCALE GENOMIC DNA]</scope>
</reference>
<dbReference type="eggNOG" id="KOG1426">
    <property type="taxonomic scope" value="Eukaryota"/>
</dbReference>
<dbReference type="Gene3D" id="2.130.10.30">
    <property type="entry name" value="Regulator of chromosome condensation 1/beta-lactamase-inhibitor protein II"/>
    <property type="match status" value="2"/>
</dbReference>
<evidence type="ECO:0000313" key="4">
    <source>
        <dbReference type="Proteomes" id="UP000001514"/>
    </source>
</evidence>
<dbReference type="GO" id="GO:0005737">
    <property type="term" value="C:cytoplasm"/>
    <property type="evidence" value="ECO:0000318"/>
    <property type="project" value="GO_Central"/>
</dbReference>
<dbReference type="AlphaFoldDB" id="D8SKH2"/>
<dbReference type="EMBL" id="GL377625">
    <property type="protein sequence ID" value="EFJ14847.1"/>
    <property type="molecule type" value="Genomic_DNA"/>
</dbReference>
<dbReference type="InterPro" id="IPR009091">
    <property type="entry name" value="RCC1/BLIP-II"/>
</dbReference>
<name>D8SKH2_SELML</name>